<comment type="similarity">
    <text evidence="2">Belongs to the glycosyl hydrolase 76 family.</text>
</comment>
<gene>
    <name evidence="8" type="ORF">CC77DRAFT_1033159</name>
</gene>
<evidence type="ECO:0000256" key="1">
    <source>
        <dbReference type="ARBA" id="ARBA00001452"/>
    </source>
</evidence>
<dbReference type="SUPFAM" id="SSF48208">
    <property type="entry name" value="Six-hairpin glycosidases"/>
    <property type="match status" value="1"/>
</dbReference>
<dbReference type="Gene3D" id="1.50.10.20">
    <property type="match status" value="1"/>
</dbReference>
<proteinExistence type="inferred from homology"/>
<dbReference type="PANTHER" id="PTHR12145">
    <property type="entry name" value="MANNAN ENDO-1,6-ALPHA-MANNOSIDASE DCW1"/>
    <property type="match status" value="1"/>
</dbReference>
<organism evidence="8 9">
    <name type="scientific">Alternaria alternata</name>
    <name type="common">Alternaria rot fungus</name>
    <name type="synonym">Torula alternata</name>
    <dbReference type="NCBI Taxonomy" id="5599"/>
    <lineage>
        <taxon>Eukaryota</taxon>
        <taxon>Fungi</taxon>
        <taxon>Dikarya</taxon>
        <taxon>Ascomycota</taxon>
        <taxon>Pezizomycotina</taxon>
        <taxon>Dothideomycetes</taxon>
        <taxon>Pleosporomycetidae</taxon>
        <taxon>Pleosporales</taxon>
        <taxon>Pleosporineae</taxon>
        <taxon>Pleosporaceae</taxon>
        <taxon>Alternaria</taxon>
        <taxon>Alternaria sect. Alternaria</taxon>
        <taxon>Alternaria alternata complex</taxon>
    </lineage>
</organism>
<dbReference type="PANTHER" id="PTHR12145:SF36">
    <property type="entry name" value="MANNAN ENDO-1,6-ALPHA-MANNOSIDASE DCW1"/>
    <property type="match status" value="1"/>
</dbReference>
<keyword evidence="4" id="KW-0732">Signal</keyword>
<evidence type="ECO:0000256" key="4">
    <source>
        <dbReference type="ARBA" id="ARBA00022729"/>
    </source>
</evidence>
<evidence type="ECO:0000256" key="2">
    <source>
        <dbReference type="ARBA" id="ARBA00009699"/>
    </source>
</evidence>
<dbReference type="InterPro" id="IPR014480">
    <property type="entry name" value="Mannan-1_6-alpha_mannosidase"/>
</dbReference>
<evidence type="ECO:0000256" key="6">
    <source>
        <dbReference type="ARBA" id="ARBA00023180"/>
    </source>
</evidence>
<name>A0A177DDF7_ALTAL</name>
<comment type="catalytic activity">
    <reaction evidence="1">
        <text>Random hydrolysis of (1-&gt;6)-alpha-D-mannosidic linkages in unbranched (1-&gt;6)-mannans.</text>
        <dbReference type="EC" id="3.2.1.101"/>
    </reaction>
</comment>
<keyword evidence="5" id="KW-0378">Hydrolase</keyword>
<reference evidence="8 9" key="1">
    <citation type="submission" date="2016-05" db="EMBL/GenBank/DDBJ databases">
        <title>Comparative analysis of secretome profiles of manganese(II)-oxidizing ascomycete fungi.</title>
        <authorList>
            <consortium name="DOE Joint Genome Institute"/>
            <person name="Zeiner C.A."/>
            <person name="Purvine S.O."/>
            <person name="Zink E.M."/>
            <person name="Wu S."/>
            <person name="Pasa-Tolic L."/>
            <person name="Chaput D.L."/>
            <person name="Haridas S."/>
            <person name="Grigoriev I.V."/>
            <person name="Santelli C.M."/>
            <person name="Hansel C.M."/>
        </authorList>
    </citation>
    <scope>NUCLEOTIDE SEQUENCE [LARGE SCALE GENOMIC DNA]</scope>
    <source>
        <strain evidence="8 9">SRC1lrK2f</strain>
    </source>
</reference>
<protein>
    <recommendedName>
        <fullName evidence="3">mannan endo-1,6-alpha-mannosidase</fullName>
        <ecNumber evidence="3">3.2.1.101</ecNumber>
    </recommendedName>
</protein>
<keyword evidence="7" id="KW-0326">Glycosidase</keyword>
<dbReference type="VEuPathDB" id="FungiDB:CC77DRAFT_1033159"/>
<keyword evidence="6" id="KW-0325">Glycoprotein</keyword>
<dbReference type="RefSeq" id="XP_018383245.1">
    <property type="nucleotide sequence ID" value="XM_018526779.1"/>
</dbReference>
<keyword evidence="9" id="KW-1185">Reference proteome</keyword>
<dbReference type="GeneID" id="29112373"/>
<dbReference type="GO" id="GO:0009272">
    <property type="term" value="P:fungal-type cell wall biogenesis"/>
    <property type="evidence" value="ECO:0007669"/>
    <property type="project" value="TreeGrafter"/>
</dbReference>
<evidence type="ECO:0000313" key="9">
    <source>
        <dbReference type="Proteomes" id="UP000077248"/>
    </source>
</evidence>
<dbReference type="AlphaFoldDB" id="A0A177DDF7"/>
<dbReference type="EMBL" id="KV441485">
    <property type="protein sequence ID" value="OAG17824.1"/>
    <property type="molecule type" value="Genomic_DNA"/>
</dbReference>
<dbReference type="GO" id="GO:0016052">
    <property type="term" value="P:carbohydrate catabolic process"/>
    <property type="evidence" value="ECO:0007669"/>
    <property type="project" value="InterPro"/>
</dbReference>
<accession>A0A177DDF7</accession>
<dbReference type="InterPro" id="IPR008928">
    <property type="entry name" value="6-hairpin_glycosidase_sf"/>
</dbReference>
<evidence type="ECO:0000256" key="3">
    <source>
        <dbReference type="ARBA" id="ARBA00012350"/>
    </source>
</evidence>
<evidence type="ECO:0000313" key="8">
    <source>
        <dbReference type="EMBL" id="OAG17824.1"/>
    </source>
</evidence>
<dbReference type="Pfam" id="PF03663">
    <property type="entry name" value="Glyco_hydro_76"/>
    <property type="match status" value="1"/>
</dbReference>
<dbReference type="InterPro" id="IPR005198">
    <property type="entry name" value="Glyco_hydro_76"/>
</dbReference>
<sequence>MLKNTIVTQATATNDFMTIDATGNDDQAWWALAALTAAENKVPQLGGIAWVDLARNVFNEQRQRYEDGANTCGGGLRWKIDYEDGNNGWHYKNAITNGLFFQLAARLAHLTNDTESLAWAEKTYAWSTKVGLVDKDFNVYDGTDEENGCSDLNHNQWSYNVGVYLYGSAVMAVHTKDDKWVNRTRGFIASAKRTFTSPDTGALFESKCEGKDIDDGGCDTDQVSFKGLLARWLGAAAEILPEVKEDVEKIINAAATAVQDGEKTDLGPIESFNALEVVDASLRMQGLGVEVFHAYAYGTAFWYGLRGMCRVYDPIMVIGWFRPPSQLNLAPNDLEAYNVRNDGWCLVTLALILVSFTNAVPFSSAPATKLTSIPYAKAVVAATVFHHITTGIGAYQHYKLPSHYNTSMSIGVWGNVWLTLTGLFTLAMLQSNAGNTPVEEVAKKAK</sequence>
<dbReference type="OMA" id="TDEKNGC"/>
<dbReference type="EC" id="3.2.1.101" evidence="3"/>
<dbReference type="GO" id="GO:0008496">
    <property type="term" value="F:mannan endo-1,6-alpha-mannosidase activity"/>
    <property type="evidence" value="ECO:0007669"/>
    <property type="project" value="UniProtKB-EC"/>
</dbReference>
<evidence type="ECO:0000256" key="7">
    <source>
        <dbReference type="ARBA" id="ARBA00023295"/>
    </source>
</evidence>
<dbReference type="KEGG" id="aalt:CC77DRAFT_1033159"/>
<dbReference type="Proteomes" id="UP000077248">
    <property type="component" value="Unassembled WGS sequence"/>
</dbReference>
<dbReference type="STRING" id="5599.A0A177DDF7"/>
<evidence type="ECO:0000256" key="5">
    <source>
        <dbReference type="ARBA" id="ARBA00022801"/>
    </source>
</evidence>